<protein>
    <recommendedName>
        <fullName evidence="3">RlpA-like protein double-psi beta-barrel domain-containing protein</fullName>
    </recommendedName>
</protein>
<keyword evidence="1" id="KW-0732">Signal</keyword>
<dbReference type="Pfam" id="PF03330">
    <property type="entry name" value="DPBB_1"/>
    <property type="match status" value="1"/>
</dbReference>
<accession>A0A9P6NPP7</accession>
<dbReference type="InterPro" id="IPR009009">
    <property type="entry name" value="RlpA-like_DPBB"/>
</dbReference>
<comment type="caution">
    <text evidence="4">The sequence shown here is derived from an EMBL/GenBank/DDBJ whole genome shotgun (WGS) entry which is preliminary data.</text>
</comment>
<evidence type="ECO:0000313" key="4">
    <source>
        <dbReference type="EMBL" id="KAG0151020.1"/>
    </source>
</evidence>
<feature type="region of interest" description="Disordered" evidence="2">
    <location>
        <begin position="77"/>
        <end position="118"/>
    </location>
</feature>
<evidence type="ECO:0000259" key="3">
    <source>
        <dbReference type="Pfam" id="PF03330"/>
    </source>
</evidence>
<evidence type="ECO:0000256" key="2">
    <source>
        <dbReference type="SAM" id="MobiDB-lite"/>
    </source>
</evidence>
<dbReference type="CDD" id="cd22191">
    <property type="entry name" value="DPBB_RlpA_EXP_N-like"/>
    <property type="match status" value="1"/>
</dbReference>
<dbReference type="Gene3D" id="2.40.40.10">
    <property type="entry name" value="RlpA-like domain"/>
    <property type="match status" value="1"/>
</dbReference>
<feature type="domain" description="RlpA-like protein double-psi beta-barrel" evidence="3">
    <location>
        <begin position="144"/>
        <end position="236"/>
    </location>
</feature>
<evidence type="ECO:0000313" key="5">
    <source>
        <dbReference type="Proteomes" id="UP000886653"/>
    </source>
</evidence>
<feature type="compositionally biased region" description="Basic residues" evidence="2">
    <location>
        <begin position="84"/>
        <end position="116"/>
    </location>
</feature>
<name>A0A9P6NPP7_9BASI</name>
<proteinExistence type="predicted"/>
<dbReference type="SUPFAM" id="SSF50685">
    <property type="entry name" value="Barwin-like endoglucanases"/>
    <property type="match status" value="1"/>
</dbReference>
<dbReference type="EMBL" id="MU167215">
    <property type="protein sequence ID" value="KAG0151020.1"/>
    <property type="molecule type" value="Genomic_DNA"/>
</dbReference>
<sequence>MNSVSRFALVCLPGFLFYMSFVFVGAHANGSLQIRSSSSDLPLPVHQGLPVRDEEAPELNKTPTEEVELKASEGNHDAEYFPRSNRHQARHGHNRHSRCSRRAQRHPCHKKSKLAKKPATQVAAGASTAQHAVNLAATGILRSGDATYYGTGLGACGETSTDDSMIAAVSHLLFDNFPGATANPNSNPICGRKVKATHNGKSVVVKIIDRCVACQIFDLDFSPTAFGEIGPMDEGRLHGMTWEFM</sequence>
<dbReference type="OrthoDB" id="623670at2759"/>
<organism evidence="4 5">
    <name type="scientific">Cronartium quercuum f. sp. fusiforme G11</name>
    <dbReference type="NCBI Taxonomy" id="708437"/>
    <lineage>
        <taxon>Eukaryota</taxon>
        <taxon>Fungi</taxon>
        <taxon>Dikarya</taxon>
        <taxon>Basidiomycota</taxon>
        <taxon>Pucciniomycotina</taxon>
        <taxon>Pucciniomycetes</taxon>
        <taxon>Pucciniales</taxon>
        <taxon>Coleosporiaceae</taxon>
        <taxon>Cronartium</taxon>
    </lineage>
</organism>
<keyword evidence="5" id="KW-1185">Reference proteome</keyword>
<dbReference type="InterPro" id="IPR051477">
    <property type="entry name" value="Expansin_CellWall"/>
</dbReference>
<evidence type="ECO:0000256" key="1">
    <source>
        <dbReference type="ARBA" id="ARBA00022729"/>
    </source>
</evidence>
<gene>
    <name evidence="4" type="ORF">CROQUDRAFT_651536</name>
</gene>
<dbReference type="InterPro" id="IPR036908">
    <property type="entry name" value="RlpA-like_sf"/>
</dbReference>
<dbReference type="Proteomes" id="UP000886653">
    <property type="component" value="Unassembled WGS sequence"/>
</dbReference>
<dbReference type="AlphaFoldDB" id="A0A9P6NPP7"/>
<reference evidence="4" key="1">
    <citation type="submission" date="2013-11" db="EMBL/GenBank/DDBJ databases">
        <title>Genome sequence of the fusiform rust pathogen reveals effectors for host alternation and coevolution with pine.</title>
        <authorList>
            <consortium name="DOE Joint Genome Institute"/>
            <person name="Smith K."/>
            <person name="Pendleton A."/>
            <person name="Kubisiak T."/>
            <person name="Anderson C."/>
            <person name="Salamov A."/>
            <person name="Aerts A."/>
            <person name="Riley R."/>
            <person name="Clum A."/>
            <person name="Lindquist E."/>
            <person name="Ence D."/>
            <person name="Campbell M."/>
            <person name="Kronenberg Z."/>
            <person name="Feau N."/>
            <person name="Dhillon B."/>
            <person name="Hamelin R."/>
            <person name="Burleigh J."/>
            <person name="Smith J."/>
            <person name="Yandell M."/>
            <person name="Nelson C."/>
            <person name="Grigoriev I."/>
            <person name="Davis J."/>
        </authorList>
    </citation>
    <scope>NUCLEOTIDE SEQUENCE</scope>
    <source>
        <strain evidence="4">G11</strain>
    </source>
</reference>
<dbReference type="PANTHER" id="PTHR31836">
    <property type="match status" value="1"/>
</dbReference>
<dbReference type="PANTHER" id="PTHR31836:SF27">
    <property type="entry name" value="RLPA-LIKE PROTEIN DOUBLE-PSI BETA-BARREL DOMAIN-CONTAINING PROTEIN"/>
    <property type="match status" value="1"/>
</dbReference>